<comment type="caution">
    <text evidence="1">The sequence shown here is derived from an EMBL/GenBank/DDBJ whole genome shotgun (WGS) entry which is preliminary data.</text>
</comment>
<evidence type="ECO:0000313" key="2">
    <source>
        <dbReference type="Proteomes" id="UP001154282"/>
    </source>
</evidence>
<name>A0AAV0S8J8_9ROSI</name>
<sequence>MVSKARRVKVGWRSTRYKVRCETSSHGGRRILMYAFFFSCVCYFFKVSNSGFEEEKEQFWIWLVWMGCNCWVSEAFLGL</sequence>
<gene>
    <name evidence="1" type="ORF">LITE_LOCUS52048</name>
</gene>
<evidence type="ECO:0000313" key="1">
    <source>
        <dbReference type="EMBL" id="CAI0629579.1"/>
    </source>
</evidence>
<proteinExistence type="predicted"/>
<organism evidence="1 2">
    <name type="scientific">Linum tenue</name>
    <dbReference type="NCBI Taxonomy" id="586396"/>
    <lineage>
        <taxon>Eukaryota</taxon>
        <taxon>Viridiplantae</taxon>
        <taxon>Streptophyta</taxon>
        <taxon>Embryophyta</taxon>
        <taxon>Tracheophyta</taxon>
        <taxon>Spermatophyta</taxon>
        <taxon>Magnoliopsida</taxon>
        <taxon>eudicotyledons</taxon>
        <taxon>Gunneridae</taxon>
        <taxon>Pentapetalae</taxon>
        <taxon>rosids</taxon>
        <taxon>fabids</taxon>
        <taxon>Malpighiales</taxon>
        <taxon>Linaceae</taxon>
        <taxon>Linum</taxon>
    </lineage>
</organism>
<accession>A0AAV0S8J8</accession>
<dbReference type="AlphaFoldDB" id="A0AAV0S8J8"/>
<dbReference type="Proteomes" id="UP001154282">
    <property type="component" value="Unassembled WGS sequence"/>
</dbReference>
<protein>
    <submittedName>
        <fullName evidence="1">Uncharacterized protein</fullName>
    </submittedName>
</protein>
<dbReference type="EMBL" id="CAMGYJ010000011">
    <property type="protein sequence ID" value="CAI0629579.1"/>
    <property type="molecule type" value="Genomic_DNA"/>
</dbReference>
<keyword evidence="2" id="KW-1185">Reference proteome</keyword>
<reference evidence="1" key="1">
    <citation type="submission" date="2022-08" db="EMBL/GenBank/DDBJ databases">
        <authorList>
            <person name="Gutierrez-Valencia J."/>
        </authorList>
    </citation>
    <scope>NUCLEOTIDE SEQUENCE</scope>
</reference>